<dbReference type="InterPro" id="IPR005025">
    <property type="entry name" value="FMN_Rdtase-like_dom"/>
</dbReference>
<dbReference type="PANTHER" id="PTHR30543">
    <property type="entry name" value="CHROMATE REDUCTASE"/>
    <property type="match status" value="1"/>
</dbReference>
<dbReference type="GO" id="GO:0010181">
    <property type="term" value="F:FMN binding"/>
    <property type="evidence" value="ECO:0007669"/>
    <property type="project" value="TreeGrafter"/>
</dbReference>
<proteinExistence type="predicted"/>
<dbReference type="GO" id="GO:0005829">
    <property type="term" value="C:cytosol"/>
    <property type="evidence" value="ECO:0007669"/>
    <property type="project" value="TreeGrafter"/>
</dbReference>
<dbReference type="Proteomes" id="UP000807850">
    <property type="component" value="Unassembled WGS sequence"/>
</dbReference>
<sequence>MAEPLRILAFAGSLRRASFNRGLLRAAIEPPPEGAIVEVFDLAPIPLYNEDVRAQGYPPPVAAFRAAIAAAGALLIASPENNYSVPGVLKNAIDWASRPPDQPLRAKPVAIMGASNGGFGTVRGQAALRVVLQAVESYAMPKPELFVSRAQDLSDSDGNLTDAATREKVRAHVAALIAWAARLRAGV</sequence>
<accession>A0A9D6LC92</accession>
<dbReference type="InterPro" id="IPR029039">
    <property type="entry name" value="Flavoprotein-like_sf"/>
</dbReference>
<gene>
    <name evidence="2" type="ORF">HY076_07280</name>
</gene>
<evidence type="ECO:0000313" key="3">
    <source>
        <dbReference type="Proteomes" id="UP000807850"/>
    </source>
</evidence>
<organism evidence="2 3">
    <name type="scientific">Eiseniibacteriota bacterium</name>
    <dbReference type="NCBI Taxonomy" id="2212470"/>
    <lineage>
        <taxon>Bacteria</taxon>
        <taxon>Candidatus Eiseniibacteriota</taxon>
    </lineage>
</organism>
<name>A0A9D6LC92_UNCEI</name>
<comment type="caution">
    <text evidence="2">The sequence shown here is derived from an EMBL/GenBank/DDBJ whole genome shotgun (WGS) entry which is preliminary data.</text>
</comment>
<dbReference type="InterPro" id="IPR050712">
    <property type="entry name" value="NAD(P)H-dep_reductase"/>
</dbReference>
<dbReference type="EMBL" id="JACQAY010000236">
    <property type="protein sequence ID" value="MBI3540059.1"/>
    <property type="molecule type" value="Genomic_DNA"/>
</dbReference>
<dbReference type="GO" id="GO:0016491">
    <property type="term" value="F:oxidoreductase activity"/>
    <property type="evidence" value="ECO:0007669"/>
    <property type="project" value="InterPro"/>
</dbReference>
<evidence type="ECO:0000313" key="2">
    <source>
        <dbReference type="EMBL" id="MBI3540059.1"/>
    </source>
</evidence>
<dbReference type="SUPFAM" id="SSF52218">
    <property type="entry name" value="Flavoproteins"/>
    <property type="match status" value="1"/>
</dbReference>
<feature type="domain" description="NADPH-dependent FMN reductase-like" evidence="1">
    <location>
        <begin position="6"/>
        <end position="151"/>
    </location>
</feature>
<evidence type="ECO:0000259" key="1">
    <source>
        <dbReference type="Pfam" id="PF03358"/>
    </source>
</evidence>
<dbReference type="Gene3D" id="3.40.50.360">
    <property type="match status" value="1"/>
</dbReference>
<reference evidence="2" key="1">
    <citation type="submission" date="2020-07" db="EMBL/GenBank/DDBJ databases">
        <title>Huge and variable diversity of episymbiotic CPR bacteria and DPANN archaea in groundwater ecosystems.</title>
        <authorList>
            <person name="He C.Y."/>
            <person name="Keren R."/>
            <person name="Whittaker M."/>
            <person name="Farag I.F."/>
            <person name="Doudna J."/>
            <person name="Cate J.H.D."/>
            <person name="Banfield J.F."/>
        </authorList>
    </citation>
    <scope>NUCLEOTIDE SEQUENCE</scope>
    <source>
        <strain evidence="2">NC_groundwater_928_Pr1_S-0.2um_72_17</strain>
    </source>
</reference>
<dbReference type="AlphaFoldDB" id="A0A9D6LC92"/>
<protein>
    <submittedName>
        <fullName evidence="2">NAD(P)H-dependent oxidoreductase</fullName>
    </submittedName>
</protein>
<dbReference type="Pfam" id="PF03358">
    <property type="entry name" value="FMN_red"/>
    <property type="match status" value="1"/>
</dbReference>
<dbReference type="PANTHER" id="PTHR30543:SF21">
    <property type="entry name" value="NAD(P)H-DEPENDENT FMN REDUCTASE LOT6"/>
    <property type="match status" value="1"/>
</dbReference>